<keyword evidence="2" id="KW-1185">Reference proteome</keyword>
<dbReference type="InterPro" id="IPR029052">
    <property type="entry name" value="Metallo-depent_PP-like"/>
</dbReference>
<reference evidence="1 2" key="2">
    <citation type="journal article" date="2015" name="Biotechnol. Biofuels">
        <title>Bacteriophage application restores ethanol fermentation characteristics disrupted by Lactobacillus fermentum.</title>
        <authorList>
            <person name="Liu M."/>
            <person name="Bischoff K.M."/>
            <person name="Gill J.J."/>
            <person name="Mire-Criscione M.D."/>
            <person name="Berry J.D."/>
            <person name="Young R."/>
            <person name="Summer E.J."/>
        </authorList>
    </citation>
    <scope>NUCLEOTIDE SEQUENCE [LARGE SCALE GENOMIC DNA]</scope>
</reference>
<organism evidence="1 2">
    <name type="scientific">Lactobacillus phage LfeInf</name>
    <dbReference type="NCBI Taxonomy" id="1567484"/>
    <lineage>
        <taxon>Viruses</taxon>
        <taxon>Duplodnaviria</taxon>
        <taxon>Heunggongvirae</taxon>
        <taxon>Uroviricota</taxon>
        <taxon>Caudoviricetes</taxon>
        <taxon>Herelleviridae</taxon>
        <taxon>Hopescreekvirus</taxon>
        <taxon>Hopescreekvirus LfeInf</taxon>
    </lineage>
</organism>
<dbReference type="OrthoDB" id="2564at10239"/>
<proteinExistence type="predicted"/>
<evidence type="ECO:0000313" key="1">
    <source>
        <dbReference type="EMBL" id="AIZ94734.1"/>
    </source>
</evidence>
<dbReference type="EMBL" id="KP054477">
    <property type="protein sequence ID" value="AIZ94734.1"/>
    <property type="molecule type" value="Genomic_DNA"/>
</dbReference>
<reference evidence="2" key="1">
    <citation type="submission" date="2014-10" db="EMBL/GenBank/DDBJ databases">
        <title>Characterization of Lactobacillus fermentum phage vB_S_LfeInf.</title>
        <authorList>
            <person name="Liu M."/>
            <person name="Gill J.J."/>
            <person name="Berry J."/>
            <person name="Young R.III."/>
            <person name="Summer E.J."/>
        </authorList>
    </citation>
    <scope>NUCLEOTIDE SEQUENCE [LARGE SCALE GENOMIC DNA]</scope>
</reference>
<dbReference type="GeneID" id="26793896"/>
<dbReference type="Proteomes" id="UP000030922">
    <property type="component" value="Segment"/>
</dbReference>
<dbReference type="KEGG" id="vg:26793896"/>
<dbReference type="Gene3D" id="3.60.21.10">
    <property type="match status" value="1"/>
</dbReference>
<gene>
    <name evidence="1" type="ORF">LfeInf_108</name>
</gene>
<evidence type="ECO:0008006" key="3">
    <source>
        <dbReference type="Google" id="ProtNLM"/>
    </source>
</evidence>
<name>A0A0A7NP57_9CAUD</name>
<dbReference type="RefSeq" id="YP_009222346.1">
    <property type="nucleotide sequence ID" value="NC_029058.1"/>
</dbReference>
<sequence length="497" mass="56183">MQSKEITWAVLGHLANQYQNSVSLSLVNSYFKDYGLDQVNQQELMKLVGEVSVKDSEANKVYLQYKLGKDLNSIYRDDVTSTNTYKYIGKDNHPHQVTLEDLKNIALIVDELQQASPSHTFSWRKVEKLSAKHDLIFSSKQEFKDKVLAVLDEMKEQPSVKKSPKQARFLQETLTDELGILATRKRALQNDQRHINKARRVLSDVALTKQAIIEVMAEPLIIKQPSKEDVETYDQEDSTLFVCISDVHMGAVQKLNSSTLTSYNTDEAVVRLNRYLHKAKETIRLYHPKEVNVVMMGDLVENVQMRKNQGWSVQGTLAQQIRWGSSAMVNFMSMLCNTYPDLTFTYTEIEGNHDRFAPDKKDELPQDGVSLVARTIIDTATKDIKNLYVLDPEDEYRHLVQDHGNNLLFVHGDKDKLANNDILGKLSTFLDTPLDAVIGGHLHSLQAHEVGNRKLVLQTGSVIGSTDYSNSLGVASAPSQLMILSNEEGIQPIFTFL</sequence>
<evidence type="ECO:0000313" key="2">
    <source>
        <dbReference type="Proteomes" id="UP000030922"/>
    </source>
</evidence>
<dbReference type="SUPFAM" id="SSF56300">
    <property type="entry name" value="Metallo-dependent phosphatases"/>
    <property type="match status" value="1"/>
</dbReference>
<accession>A0A0A7NP57</accession>
<protein>
    <recommendedName>
        <fullName evidence="3">Calcineurin-like phosphoesterase domain-containing protein</fullName>
    </recommendedName>
</protein>